<dbReference type="InterPro" id="IPR052512">
    <property type="entry name" value="4CMD/NDH-1_regulator"/>
</dbReference>
<dbReference type="Pfam" id="PF02627">
    <property type="entry name" value="CMD"/>
    <property type="match status" value="2"/>
</dbReference>
<dbReference type="Proteomes" id="UP001597326">
    <property type="component" value="Unassembled WGS sequence"/>
</dbReference>
<name>A0ABW4RU22_9ACTN</name>
<dbReference type="PANTHER" id="PTHR33570:SF2">
    <property type="entry name" value="CARBOXYMUCONOLACTONE DECARBOXYLASE-LIKE DOMAIN-CONTAINING PROTEIN"/>
    <property type="match status" value="1"/>
</dbReference>
<comment type="caution">
    <text evidence="2">The sequence shown here is derived from an EMBL/GenBank/DDBJ whole genome shotgun (WGS) entry which is preliminary data.</text>
</comment>
<dbReference type="Gene3D" id="1.20.1290.10">
    <property type="entry name" value="AhpD-like"/>
    <property type="match status" value="1"/>
</dbReference>
<keyword evidence="3" id="KW-1185">Reference proteome</keyword>
<proteinExistence type="predicted"/>
<evidence type="ECO:0000313" key="3">
    <source>
        <dbReference type="Proteomes" id="UP001597326"/>
    </source>
</evidence>
<dbReference type="SUPFAM" id="SSF69118">
    <property type="entry name" value="AhpD-like"/>
    <property type="match status" value="1"/>
</dbReference>
<gene>
    <name evidence="2" type="ORF">ACFSCS_03770</name>
</gene>
<dbReference type="InterPro" id="IPR029032">
    <property type="entry name" value="AhpD-like"/>
</dbReference>
<sequence>MTEQTWPPADREQRAEQTFTRLFGPRDTTAPDKDPEFGQILRKLIFSDVFATGELDDRTRELITCTVLACVQALPQLKAHAAAALNVGVEPVALREAIYQLAPLMGFPRTLNAIAVLDEVFESRGVELPLPEQASVTDADRMARGAALQQEVYGTEIAEALAGLPAPYATAVPGMLTGWLFGDHMSRDGLDRATRELLILMGLTALNLSGPIPAHVRGCLEAGNQVETVLAAVVQAMPYCGFPAGLVTARAVLAHLEQA</sequence>
<dbReference type="RefSeq" id="WP_343872306.1">
    <property type="nucleotide sequence ID" value="NZ_BAAAIX010000007.1"/>
</dbReference>
<reference evidence="3" key="1">
    <citation type="journal article" date="2019" name="Int. J. Syst. Evol. Microbiol.">
        <title>The Global Catalogue of Microorganisms (GCM) 10K type strain sequencing project: providing services to taxonomists for standard genome sequencing and annotation.</title>
        <authorList>
            <consortium name="The Broad Institute Genomics Platform"/>
            <consortium name="The Broad Institute Genome Sequencing Center for Infectious Disease"/>
            <person name="Wu L."/>
            <person name="Ma J."/>
        </authorList>
    </citation>
    <scope>NUCLEOTIDE SEQUENCE [LARGE SCALE GENOMIC DNA]</scope>
    <source>
        <strain evidence="3">CAIM 431</strain>
    </source>
</reference>
<feature type="domain" description="Carboxymuconolactone decarboxylase-like" evidence="1">
    <location>
        <begin position="35"/>
        <end position="119"/>
    </location>
</feature>
<protein>
    <submittedName>
        <fullName evidence="2">Carboxymuconolactone decarboxylase family protein</fullName>
    </submittedName>
</protein>
<dbReference type="EMBL" id="JBHUFZ010000008">
    <property type="protein sequence ID" value="MFD1889304.1"/>
    <property type="molecule type" value="Genomic_DNA"/>
</dbReference>
<evidence type="ECO:0000313" key="2">
    <source>
        <dbReference type="EMBL" id="MFD1889304.1"/>
    </source>
</evidence>
<accession>A0ABW4RU22</accession>
<feature type="domain" description="Carboxymuconolactone decarboxylase-like" evidence="1">
    <location>
        <begin position="181"/>
        <end position="252"/>
    </location>
</feature>
<dbReference type="PANTHER" id="PTHR33570">
    <property type="entry name" value="4-CARBOXYMUCONOLACTONE DECARBOXYLASE FAMILY PROTEIN"/>
    <property type="match status" value="1"/>
</dbReference>
<dbReference type="InterPro" id="IPR003779">
    <property type="entry name" value="CMD-like"/>
</dbReference>
<organism evidence="2 3">
    <name type="scientific">Luteococcus peritonei</name>
    <dbReference type="NCBI Taxonomy" id="88874"/>
    <lineage>
        <taxon>Bacteria</taxon>
        <taxon>Bacillati</taxon>
        <taxon>Actinomycetota</taxon>
        <taxon>Actinomycetes</taxon>
        <taxon>Propionibacteriales</taxon>
        <taxon>Propionibacteriaceae</taxon>
        <taxon>Luteococcus</taxon>
    </lineage>
</organism>
<evidence type="ECO:0000259" key="1">
    <source>
        <dbReference type="Pfam" id="PF02627"/>
    </source>
</evidence>